<accession>X0U1X3</accession>
<sequence length="65" mass="6366">GSGPVTPTALAAGSTVTGATLNVDNAAYSGACPVTLTFTGVIISQGAGSFIYELEAHANTAGFEF</sequence>
<proteinExistence type="predicted"/>
<dbReference type="AlphaFoldDB" id="X0U1X3"/>
<gene>
    <name evidence="1" type="ORF">S01H1_24339</name>
</gene>
<name>X0U1X3_9ZZZZ</name>
<feature type="non-terminal residue" evidence="1">
    <location>
        <position position="1"/>
    </location>
</feature>
<feature type="non-terminal residue" evidence="1">
    <location>
        <position position="65"/>
    </location>
</feature>
<dbReference type="EMBL" id="BARS01014436">
    <property type="protein sequence ID" value="GAF93376.1"/>
    <property type="molecule type" value="Genomic_DNA"/>
</dbReference>
<comment type="caution">
    <text evidence="1">The sequence shown here is derived from an EMBL/GenBank/DDBJ whole genome shotgun (WGS) entry which is preliminary data.</text>
</comment>
<protein>
    <submittedName>
        <fullName evidence="1">Uncharacterized protein</fullName>
    </submittedName>
</protein>
<evidence type="ECO:0000313" key="1">
    <source>
        <dbReference type="EMBL" id="GAF93376.1"/>
    </source>
</evidence>
<reference evidence="1" key="1">
    <citation type="journal article" date="2014" name="Front. Microbiol.">
        <title>High frequency of phylogenetically diverse reductive dehalogenase-homologous genes in deep subseafloor sedimentary metagenomes.</title>
        <authorList>
            <person name="Kawai M."/>
            <person name="Futagami T."/>
            <person name="Toyoda A."/>
            <person name="Takaki Y."/>
            <person name="Nishi S."/>
            <person name="Hori S."/>
            <person name="Arai W."/>
            <person name="Tsubouchi T."/>
            <person name="Morono Y."/>
            <person name="Uchiyama I."/>
            <person name="Ito T."/>
            <person name="Fujiyama A."/>
            <person name="Inagaki F."/>
            <person name="Takami H."/>
        </authorList>
    </citation>
    <scope>NUCLEOTIDE SEQUENCE</scope>
    <source>
        <strain evidence="1">Expedition CK06-06</strain>
    </source>
</reference>
<organism evidence="1">
    <name type="scientific">marine sediment metagenome</name>
    <dbReference type="NCBI Taxonomy" id="412755"/>
    <lineage>
        <taxon>unclassified sequences</taxon>
        <taxon>metagenomes</taxon>
        <taxon>ecological metagenomes</taxon>
    </lineage>
</organism>